<comment type="caution">
    <text evidence="2">The sequence shown here is derived from an EMBL/GenBank/DDBJ whole genome shotgun (WGS) entry which is preliminary data.</text>
</comment>
<reference evidence="2 3" key="1">
    <citation type="submission" date="2015-02" db="EMBL/GenBank/DDBJ databases">
        <authorList>
            <person name="Ju K.-S."/>
            <person name="Doroghazi J.R."/>
            <person name="Metcalf W."/>
        </authorList>
    </citation>
    <scope>NUCLEOTIDE SEQUENCE [LARGE SCALE GENOMIC DNA]</scope>
    <source>
        <strain evidence="2 3">ATCC 31215</strain>
    </source>
</reference>
<dbReference type="InterPro" id="IPR010982">
    <property type="entry name" value="Lambda_DNA-bd_dom_sf"/>
</dbReference>
<dbReference type="EMBL" id="JZKH01000011">
    <property type="protein sequence ID" value="KJS62521.1"/>
    <property type="molecule type" value="Genomic_DNA"/>
</dbReference>
<evidence type="ECO:0000313" key="2">
    <source>
        <dbReference type="EMBL" id="KJS62521.1"/>
    </source>
</evidence>
<dbReference type="GO" id="GO:0003677">
    <property type="term" value="F:DNA binding"/>
    <property type="evidence" value="ECO:0007669"/>
    <property type="project" value="InterPro"/>
</dbReference>
<dbReference type="CDD" id="cd00093">
    <property type="entry name" value="HTH_XRE"/>
    <property type="match status" value="1"/>
</dbReference>
<dbReference type="InterPro" id="IPR043917">
    <property type="entry name" value="DUF5753"/>
</dbReference>
<dbReference type="AlphaFoldDB" id="A0A0F2TJ47"/>
<dbReference type="Proteomes" id="UP000033699">
    <property type="component" value="Unassembled WGS sequence"/>
</dbReference>
<organism evidence="2 3">
    <name type="scientific">Streptomyces rubellomurinus (strain ATCC 31215)</name>
    <dbReference type="NCBI Taxonomy" id="359131"/>
    <lineage>
        <taxon>Bacteria</taxon>
        <taxon>Bacillati</taxon>
        <taxon>Actinomycetota</taxon>
        <taxon>Actinomycetes</taxon>
        <taxon>Kitasatosporales</taxon>
        <taxon>Streptomycetaceae</taxon>
        <taxon>Streptomyces</taxon>
    </lineage>
</organism>
<sequence>MALRSNPTFRQLRLGAELRRMREQAGLGGSQLARALGINPAHVTQMENGRTGISVERLRTIAALCMCVNEPLIEALAAIITDREKGGWWEDYRGTLSSDFLEVAEIEGHASGLSTYTMAFIPGLLQTSGYTSAVFDRALTPLPRHEVDLRTTFRVRRRELLLSGATPYSAYIHEAALRMQFSGPQVQAEQLCSLIEDSGRPKVSIRVVMFDVDTLPLNYENFTYVAGPVQELDTVQVDSAVGNVLFDAPAHIARFRAMLARLDSAALSEDDSREFIRSIKKDMESTHV</sequence>
<name>A0A0F2TJ47_STRR3</name>
<dbReference type="PROSITE" id="PS50943">
    <property type="entry name" value="HTH_CROC1"/>
    <property type="match status" value="1"/>
</dbReference>
<dbReference type="Pfam" id="PF19054">
    <property type="entry name" value="DUF5753"/>
    <property type="match status" value="1"/>
</dbReference>
<dbReference type="InterPro" id="IPR001387">
    <property type="entry name" value="Cro/C1-type_HTH"/>
</dbReference>
<protein>
    <recommendedName>
        <fullName evidence="1">HTH cro/C1-type domain-containing protein</fullName>
    </recommendedName>
</protein>
<feature type="domain" description="HTH cro/C1-type" evidence="1">
    <location>
        <begin position="18"/>
        <end position="64"/>
    </location>
</feature>
<dbReference type="OrthoDB" id="3462393at2"/>
<evidence type="ECO:0000259" key="1">
    <source>
        <dbReference type="PROSITE" id="PS50943"/>
    </source>
</evidence>
<keyword evidence="3" id="KW-1185">Reference proteome</keyword>
<dbReference type="SUPFAM" id="SSF47413">
    <property type="entry name" value="lambda repressor-like DNA-binding domains"/>
    <property type="match status" value="1"/>
</dbReference>
<dbReference type="RefSeq" id="WP_045693404.1">
    <property type="nucleotide sequence ID" value="NZ_JZKH01000011.1"/>
</dbReference>
<evidence type="ECO:0000313" key="3">
    <source>
        <dbReference type="Proteomes" id="UP000033699"/>
    </source>
</evidence>
<dbReference type="Gene3D" id="1.10.260.40">
    <property type="entry name" value="lambda repressor-like DNA-binding domains"/>
    <property type="match status" value="1"/>
</dbReference>
<dbReference type="Pfam" id="PF13560">
    <property type="entry name" value="HTH_31"/>
    <property type="match status" value="1"/>
</dbReference>
<proteinExistence type="predicted"/>
<dbReference type="PATRIC" id="fig|359131.3.peg.497"/>
<accession>A0A0F2TJ47</accession>
<gene>
    <name evidence="2" type="ORF">VM95_07900</name>
</gene>
<dbReference type="SMART" id="SM00530">
    <property type="entry name" value="HTH_XRE"/>
    <property type="match status" value="1"/>
</dbReference>